<sequence>MEFNRIVLYLALIAFTGISCVRNEPILPETGKEHCAHCSMAITDHKFHSQILTTKGRRIYFDSLECLHAYVKEKRPSIQSVWVALYDSPGKMVSMDSASYIQSEDIRTPMGEGIAAFSDRSSAEKYLKEHKGKLLGRILEE</sequence>
<proteinExistence type="predicted"/>
<evidence type="ECO:0000313" key="1">
    <source>
        <dbReference type="EMBL" id="PJZ65633.1"/>
    </source>
</evidence>
<protein>
    <submittedName>
        <fullName evidence="1">Accessory protein NosL</fullName>
    </submittedName>
</protein>
<dbReference type="EMBL" id="NPDT01000004">
    <property type="protein sequence ID" value="PJZ65633.1"/>
    <property type="molecule type" value="Genomic_DNA"/>
</dbReference>
<dbReference type="Pfam" id="PF05573">
    <property type="entry name" value="NosL"/>
    <property type="match status" value="1"/>
</dbReference>
<dbReference type="PROSITE" id="PS51257">
    <property type="entry name" value="PROKAR_LIPOPROTEIN"/>
    <property type="match status" value="1"/>
</dbReference>
<reference evidence="1 2" key="1">
    <citation type="submission" date="2017-07" db="EMBL/GenBank/DDBJ databases">
        <title>Leptospira spp. isolated from tropical soils.</title>
        <authorList>
            <person name="Thibeaux R."/>
            <person name="Iraola G."/>
            <person name="Ferres I."/>
            <person name="Bierque E."/>
            <person name="Girault D."/>
            <person name="Soupe-Gilbert M.-E."/>
            <person name="Picardeau M."/>
            <person name="Goarant C."/>
        </authorList>
    </citation>
    <scope>NUCLEOTIDE SEQUENCE [LARGE SCALE GENOMIC DNA]</scope>
    <source>
        <strain evidence="1 2">FH2-C-A2</strain>
    </source>
</reference>
<evidence type="ECO:0000313" key="2">
    <source>
        <dbReference type="Proteomes" id="UP000231912"/>
    </source>
</evidence>
<dbReference type="PANTHER" id="PTHR41247:SF1">
    <property type="entry name" value="HTH-TYPE TRANSCRIPTIONAL REPRESSOR YCNK"/>
    <property type="match status" value="1"/>
</dbReference>
<comment type="caution">
    <text evidence="1">The sequence shown here is derived from an EMBL/GenBank/DDBJ whole genome shotgun (WGS) entry which is preliminary data.</text>
</comment>
<dbReference type="InterPro" id="IPR008719">
    <property type="entry name" value="N2O_reductase_NosL"/>
</dbReference>
<name>A0A2M9ZB42_9LEPT</name>
<dbReference type="SUPFAM" id="SSF160387">
    <property type="entry name" value="NosL/MerB-like"/>
    <property type="match status" value="1"/>
</dbReference>
<gene>
    <name evidence="1" type="ORF">CH371_11940</name>
</gene>
<dbReference type="AlphaFoldDB" id="A0A2M9ZB42"/>
<dbReference type="RefSeq" id="WP_100759089.1">
    <property type="nucleotide sequence ID" value="NZ_NPDT01000004.1"/>
</dbReference>
<dbReference type="Proteomes" id="UP000231912">
    <property type="component" value="Unassembled WGS sequence"/>
</dbReference>
<accession>A0A2M9ZB42</accession>
<organism evidence="1 2">
    <name type="scientific">Leptospira wolffii</name>
    <dbReference type="NCBI Taxonomy" id="409998"/>
    <lineage>
        <taxon>Bacteria</taxon>
        <taxon>Pseudomonadati</taxon>
        <taxon>Spirochaetota</taxon>
        <taxon>Spirochaetia</taxon>
        <taxon>Leptospirales</taxon>
        <taxon>Leptospiraceae</taxon>
        <taxon>Leptospira</taxon>
    </lineage>
</organism>
<dbReference type="PANTHER" id="PTHR41247">
    <property type="entry name" value="HTH-TYPE TRANSCRIPTIONAL REPRESSOR YCNK"/>
    <property type="match status" value="1"/>
</dbReference>
<dbReference type="Gene3D" id="3.30.70.2050">
    <property type="match status" value="1"/>
</dbReference>